<protein>
    <submittedName>
        <fullName evidence="3">Uncharacterized protein</fullName>
    </submittedName>
</protein>
<dbReference type="GO" id="GO:0008168">
    <property type="term" value="F:methyltransferase activity"/>
    <property type="evidence" value="ECO:0007669"/>
    <property type="project" value="UniProtKB-KW"/>
</dbReference>
<accession>A0A9R1XMC7</accession>
<evidence type="ECO:0000313" key="3">
    <source>
        <dbReference type="EMBL" id="KAJ0218214.1"/>
    </source>
</evidence>
<dbReference type="Proteomes" id="UP000235145">
    <property type="component" value="Unassembled WGS sequence"/>
</dbReference>
<sequence length="130" mass="15040">MMLLEVSTSMIGEKHSIFPQAIESCCRSEPDVQLYKDQFMGCYKEIYRVLKCRQSFFAYEWCMTYEFETNNQDYQKNQVGCHRVEFDIGVSLSDIRSTRQCLATIKGAGFSNSKVTDFGFSFKDIIGIDD</sequence>
<reference evidence="3 4" key="1">
    <citation type="journal article" date="2017" name="Nat. Commun.">
        <title>Genome assembly with in vitro proximity ligation data and whole-genome triplication in lettuce.</title>
        <authorList>
            <person name="Reyes-Chin-Wo S."/>
            <person name="Wang Z."/>
            <person name="Yang X."/>
            <person name="Kozik A."/>
            <person name="Arikit S."/>
            <person name="Song C."/>
            <person name="Xia L."/>
            <person name="Froenicke L."/>
            <person name="Lavelle D.O."/>
            <person name="Truco M.J."/>
            <person name="Xia R."/>
            <person name="Zhu S."/>
            <person name="Xu C."/>
            <person name="Xu H."/>
            <person name="Xu X."/>
            <person name="Cox K."/>
            <person name="Korf I."/>
            <person name="Meyers B.C."/>
            <person name="Michelmore R.W."/>
        </authorList>
    </citation>
    <scope>NUCLEOTIDE SEQUENCE [LARGE SCALE GENOMIC DNA]</scope>
    <source>
        <strain evidence="4">cv. Salinas</strain>
        <tissue evidence="3">Seedlings</tissue>
    </source>
</reference>
<dbReference type="GO" id="GO:0032259">
    <property type="term" value="P:methylation"/>
    <property type="evidence" value="ECO:0007669"/>
    <property type="project" value="UniProtKB-KW"/>
</dbReference>
<evidence type="ECO:0000313" key="4">
    <source>
        <dbReference type="Proteomes" id="UP000235145"/>
    </source>
</evidence>
<name>A0A9R1XMC7_LACSA</name>
<dbReference type="PANTHER" id="PTHR44068">
    <property type="entry name" value="ZGC:194242"/>
    <property type="match status" value="1"/>
</dbReference>
<keyword evidence="4" id="KW-1185">Reference proteome</keyword>
<dbReference type="PANTHER" id="PTHR44068:SF1">
    <property type="entry name" value="HYPOTHETICAL LOC100005854"/>
    <property type="match status" value="1"/>
</dbReference>
<dbReference type="EMBL" id="NBSK02000003">
    <property type="protein sequence ID" value="KAJ0218214.1"/>
    <property type="molecule type" value="Genomic_DNA"/>
</dbReference>
<comment type="caution">
    <text evidence="3">The sequence shown here is derived from an EMBL/GenBank/DDBJ whole genome shotgun (WGS) entry which is preliminary data.</text>
</comment>
<evidence type="ECO:0000256" key="2">
    <source>
        <dbReference type="ARBA" id="ARBA00022679"/>
    </source>
</evidence>
<evidence type="ECO:0000256" key="1">
    <source>
        <dbReference type="ARBA" id="ARBA00022603"/>
    </source>
</evidence>
<keyword evidence="1" id="KW-0489">Methyltransferase</keyword>
<organism evidence="3 4">
    <name type="scientific">Lactuca sativa</name>
    <name type="common">Garden lettuce</name>
    <dbReference type="NCBI Taxonomy" id="4236"/>
    <lineage>
        <taxon>Eukaryota</taxon>
        <taxon>Viridiplantae</taxon>
        <taxon>Streptophyta</taxon>
        <taxon>Embryophyta</taxon>
        <taxon>Tracheophyta</taxon>
        <taxon>Spermatophyta</taxon>
        <taxon>Magnoliopsida</taxon>
        <taxon>eudicotyledons</taxon>
        <taxon>Gunneridae</taxon>
        <taxon>Pentapetalae</taxon>
        <taxon>asterids</taxon>
        <taxon>campanulids</taxon>
        <taxon>Asterales</taxon>
        <taxon>Asteraceae</taxon>
        <taxon>Cichorioideae</taxon>
        <taxon>Cichorieae</taxon>
        <taxon>Lactucinae</taxon>
        <taxon>Lactuca</taxon>
    </lineage>
</organism>
<gene>
    <name evidence="3" type="ORF">LSAT_V11C300117950</name>
</gene>
<dbReference type="InterPro" id="IPR050447">
    <property type="entry name" value="Erg6_SMT_methyltransf"/>
</dbReference>
<keyword evidence="2" id="KW-0808">Transferase</keyword>
<dbReference type="AlphaFoldDB" id="A0A9R1XMC7"/>
<proteinExistence type="predicted"/>